<accession>A0AAP0X4F9</accession>
<dbReference type="EMBL" id="JBBPBK010000002">
    <property type="protein sequence ID" value="KAK9290081.1"/>
    <property type="molecule type" value="Genomic_DNA"/>
</dbReference>
<proteinExistence type="predicted"/>
<keyword evidence="3" id="KW-1185">Reference proteome</keyword>
<gene>
    <name evidence="2" type="ORF">L1049_008245</name>
</gene>
<sequence length="156" mass="16793">MATAVSTVGAVNIAPSKLNGSGVGNSVPSSAFLGNSFKKVSSKVTRPRVSSGNFKIVAEVDEEKQTNKDKWKGLAFDTSDDQQDITRGKGMVDSLFQAPMGSGTHYAIMSSYDYISAGLRQWVGAKCHGLKSRNQSLQNWDKTVYHLPLSDPVIGH</sequence>
<dbReference type="Proteomes" id="UP001415857">
    <property type="component" value="Unassembled WGS sequence"/>
</dbReference>
<organism evidence="2 3">
    <name type="scientific">Liquidambar formosana</name>
    <name type="common">Formosan gum</name>
    <dbReference type="NCBI Taxonomy" id="63359"/>
    <lineage>
        <taxon>Eukaryota</taxon>
        <taxon>Viridiplantae</taxon>
        <taxon>Streptophyta</taxon>
        <taxon>Embryophyta</taxon>
        <taxon>Tracheophyta</taxon>
        <taxon>Spermatophyta</taxon>
        <taxon>Magnoliopsida</taxon>
        <taxon>eudicotyledons</taxon>
        <taxon>Gunneridae</taxon>
        <taxon>Pentapetalae</taxon>
        <taxon>Saxifragales</taxon>
        <taxon>Altingiaceae</taxon>
        <taxon>Liquidambar</taxon>
    </lineage>
</organism>
<evidence type="ECO:0000313" key="2">
    <source>
        <dbReference type="EMBL" id="KAK9290081.1"/>
    </source>
</evidence>
<dbReference type="PANTHER" id="PTHR32429">
    <property type="match status" value="1"/>
</dbReference>
<comment type="subcellular location">
    <subcellularLocation>
        <location evidence="1">Plastid</location>
        <location evidence="1">Chloroplast stroma</location>
    </subcellularLocation>
</comment>
<comment type="caution">
    <text evidence="2">The sequence shown here is derived from an EMBL/GenBank/DDBJ whole genome shotgun (WGS) entry which is preliminary data.</text>
</comment>
<protein>
    <submittedName>
        <fullName evidence="2">Uncharacterized protein</fullName>
    </submittedName>
</protein>
<reference evidence="2 3" key="1">
    <citation type="journal article" date="2024" name="Plant J.">
        <title>Genome sequences and population genomics reveal climatic adaptation and genomic divergence between two closely related sweetgum species.</title>
        <authorList>
            <person name="Xu W.Q."/>
            <person name="Ren C.Q."/>
            <person name="Zhang X.Y."/>
            <person name="Comes H.P."/>
            <person name="Liu X.H."/>
            <person name="Li Y.G."/>
            <person name="Kettle C.J."/>
            <person name="Jalonen R."/>
            <person name="Gaisberger H."/>
            <person name="Ma Y.Z."/>
            <person name="Qiu Y.X."/>
        </authorList>
    </citation>
    <scope>NUCLEOTIDE SEQUENCE [LARGE SCALE GENOMIC DNA]</scope>
    <source>
        <strain evidence="2">Hangzhou</strain>
    </source>
</reference>
<dbReference type="AlphaFoldDB" id="A0AAP0X4F9"/>
<name>A0AAP0X4F9_LIQFO</name>
<dbReference type="PANTHER" id="PTHR32429:SF44">
    <property type="entry name" value="RIBULOSE BISPHOSPHATE CARBOXYLASE_OXYGENASE ACTIVASE, CHLOROPLASTIC"/>
    <property type="match status" value="1"/>
</dbReference>
<evidence type="ECO:0000313" key="3">
    <source>
        <dbReference type="Proteomes" id="UP001415857"/>
    </source>
</evidence>
<dbReference type="GO" id="GO:0009579">
    <property type="term" value="C:thylakoid"/>
    <property type="evidence" value="ECO:0007669"/>
    <property type="project" value="TreeGrafter"/>
</dbReference>
<evidence type="ECO:0000256" key="1">
    <source>
        <dbReference type="ARBA" id="ARBA00004470"/>
    </source>
</evidence>
<dbReference type="GO" id="GO:0046863">
    <property type="term" value="F:ribulose-1,5-bisphosphate carboxylase/oxygenase activator activity"/>
    <property type="evidence" value="ECO:0007669"/>
    <property type="project" value="TreeGrafter"/>
</dbReference>
<dbReference type="InterPro" id="IPR044960">
    <property type="entry name" value="RCA-like"/>
</dbReference>
<dbReference type="GO" id="GO:0009570">
    <property type="term" value="C:chloroplast stroma"/>
    <property type="evidence" value="ECO:0007669"/>
    <property type="project" value="UniProtKB-SubCell"/>
</dbReference>